<dbReference type="Proteomes" id="UP000824160">
    <property type="component" value="Unassembled WGS sequence"/>
</dbReference>
<organism evidence="8 9">
    <name type="scientific">Candidatus Faecivivens stercoripullorum</name>
    <dbReference type="NCBI Taxonomy" id="2840805"/>
    <lineage>
        <taxon>Bacteria</taxon>
        <taxon>Bacillati</taxon>
        <taxon>Bacillota</taxon>
        <taxon>Clostridia</taxon>
        <taxon>Eubacteriales</taxon>
        <taxon>Oscillospiraceae</taxon>
        <taxon>Oscillospiraceae incertae sedis</taxon>
        <taxon>Candidatus Faecivivens</taxon>
    </lineage>
</organism>
<comment type="caution">
    <text evidence="8">The sequence shown here is derived from an EMBL/GenBank/DDBJ whole genome shotgun (WGS) entry which is preliminary data.</text>
</comment>
<evidence type="ECO:0000313" key="9">
    <source>
        <dbReference type="Proteomes" id="UP000824160"/>
    </source>
</evidence>
<comment type="subcellular location">
    <subcellularLocation>
        <location evidence="1">Membrane</location>
        <topology evidence="1">Multi-pass membrane protein</topology>
    </subcellularLocation>
</comment>
<evidence type="ECO:0000256" key="3">
    <source>
        <dbReference type="ARBA" id="ARBA00022692"/>
    </source>
</evidence>
<evidence type="ECO:0000256" key="1">
    <source>
        <dbReference type="ARBA" id="ARBA00004141"/>
    </source>
</evidence>
<reference evidence="8" key="2">
    <citation type="journal article" date="2021" name="PeerJ">
        <title>Extensive microbial diversity within the chicken gut microbiome revealed by metagenomics and culture.</title>
        <authorList>
            <person name="Gilroy R."/>
            <person name="Ravi A."/>
            <person name="Getino M."/>
            <person name="Pursley I."/>
            <person name="Horton D.L."/>
            <person name="Alikhan N.F."/>
            <person name="Baker D."/>
            <person name="Gharbi K."/>
            <person name="Hall N."/>
            <person name="Watson M."/>
            <person name="Adriaenssens E.M."/>
            <person name="Foster-Nyarko E."/>
            <person name="Jarju S."/>
            <person name="Secka A."/>
            <person name="Antonio M."/>
            <person name="Oren A."/>
            <person name="Chaudhuri R.R."/>
            <person name="La Ragione R."/>
            <person name="Hildebrand F."/>
            <person name="Pallen M.J."/>
        </authorList>
    </citation>
    <scope>NUCLEOTIDE SEQUENCE</scope>
    <source>
        <strain evidence="8">ChiBcec7-5410</strain>
    </source>
</reference>
<dbReference type="AlphaFoldDB" id="A0A9D1KRC8"/>
<dbReference type="PANTHER" id="PTHR38459:SF5">
    <property type="entry name" value="CELL WALL TEICHOIC ACID GLYCOSYLATION PROTEIN GTCA"/>
    <property type="match status" value="1"/>
</dbReference>
<keyword evidence="5 6" id="KW-0472">Membrane</keyword>
<reference evidence="8" key="1">
    <citation type="submission" date="2020-10" db="EMBL/GenBank/DDBJ databases">
        <authorList>
            <person name="Gilroy R."/>
        </authorList>
    </citation>
    <scope>NUCLEOTIDE SEQUENCE</scope>
    <source>
        <strain evidence="8">ChiBcec7-5410</strain>
    </source>
</reference>
<feature type="transmembrane region" description="Helical" evidence="6">
    <location>
        <begin position="14"/>
        <end position="32"/>
    </location>
</feature>
<dbReference type="InterPro" id="IPR051401">
    <property type="entry name" value="GtrA_CellWall_Glycosyl"/>
</dbReference>
<feature type="transmembrane region" description="Helical" evidence="6">
    <location>
        <begin position="38"/>
        <end position="60"/>
    </location>
</feature>
<gene>
    <name evidence="8" type="ORF">IAC43_02095</name>
</gene>
<protein>
    <submittedName>
        <fullName evidence="8">GtrA family protein</fullName>
    </submittedName>
</protein>
<feature type="transmembrane region" description="Helical" evidence="6">
    <location>
        <begin position="81"/>
        <end position="101"/>
    </location>
</feature>
<keyword evidence="4 6" id="KW-1133">Transmembrane helix</keyword>
<feature type="domain" description="GtrA/DPMS transmembrane" evidence="7">
    <location>
        <begin position="17"/>
        <end position="132"/>
    </location>
</feature>
<feature type="transmembrane region" description="Helical" evidence="6">
    <location>
        <begin position="113"/>
        <end position="132"/>
    </location>
</feature>
<evidence type="ECO:0000256" key="6">
    <source>
        <dbReference type="SAM" id="Phobius"/>
    </source>
</evidence>
<keyword evidence="3 6" id="KW-0812">Transmembrane</keyword>
<dbReference type="EMBL" id="DVLW01000053">
    <property type="protein sequence ID" value="HIT93955.1"/>
    <property type="molecule type" value="Genomic_DNA"/>
</dbReference>
<evidence type="ECO:0000313" key="8">
    <source>
        <dbReference type="EMBL" id="HIT93955.1"/>
    </source>
</evidence>
<dbReference type="GO" id="GO:0000271">
    <property type="term" value="P:polysaccharide biosynthetic process"/>
    <property type="evidence" value="ECO:0007669"/>
    <property type="project" value="InterPro"/>
</dbReference>
<evidence type="ECO:0000256" key="5">
    <source>
        <dbReference type="ARBA" id="ARBA00023136"/>
    </source>
</evidence>
<name>A0A9D1KRC8_9FIRM</name>
<sequence>MEKIKLLYQRYRELINYLFFGVLTTVVNYVTYLVLAPFFTLTTVPTVVAWILSVLFAYLTNRRYVFCSHTVGKDALKEASGFFMARVMSGVLDVAIMWVFVDLIGFNDLLIKLLSNVVVVVFNYIASKMVVFSKKKSK</sequence>
<comment type="similarity">
    <text evidence="2">Belongs to the GtrA family.</text>
</comment>
<dbReference type="InterPro" id="IPR007267">
    <property type="entry name" value="GtrA_DPMS_TM"/>
</dbReference>
<evidence type="ECO:0000256" key="4">
    <source>
        <dbReference type="ARBA" id="ARBA00022989"/>
    </source>
</evidence>
<dbReference type="GO" id="GO:0005886">
    <property type="term" value="C:plasma membrane"/>
    <property type="evidence" value="ECO:0007669"/>
    <property type="project" value="TreeGrafter"/>
</dbReference>
<dbReference type="Pfam" id="PF04138">
    <property type="entry name" value="GtrA_DPMS_TM"/>
    <property type="match status" value="1"/>
</dbReference>
<evidence type="ECO:0000259" key="7">
    <source>
        <dbReference type="Pfam" id="PF04138"/>
    </source>
</evidence>
<dbReference type="PANTHER" id="PTHR38459">
    <property type="entry name" value="PROPHAGE BACTOPRENOL-LINKED GLUCOSE TRANSLOCASE HOMOLOG"/>
    <property type="match status" value="1"/>
</dbReference>
<evidence type="ECO:0000256" key="2">
    <source>
        <dbReference type="ARBA" id="ARBA00009399"/>
    </source>
</evidence>
<proteinExistence type="inferred from homology"/>
<accession>A0A9D1KRC8</accession>